<protein>
    <submittedName>
        <fullName evidence="1">Uncharacterized protein</fullName>
    </submittedName>
</protein>
<evidence type="ECO:0000313" key="1">
    <source>
        <dbReference type="EMBL" id="GAH22375.1"/>
    </source>
</evidence>
<accession>X1EPV9</accession>
<gene>
    <name evidence="1" type="ORF">S03H2_04790</name>
</gene>
<reference evidence="1" key="1">
    <citation type="journal article" date="2014" name="Front. Microbiol.">
        <title>High frequency of phylogenetically diverse reductive dehalogenase-homologous genes in deep subseafloor sedimentary metagenomes.</title>
        <authorList>
            <person name="Kawai M."/>
            <person name="Futagami T."/>
            <person name="Toyoda A."/>
            <person name="Takaki Y."/>
            <person name="Nishi S."/>
            <person name="Hori S."/>
            <person name="Arai W."/>
            <person name="Tsubouchi T."/>
            <person name="Morono Y."/>
            <person name="Uchiyama I."/>
            <person name="Ito T."/>
            <person name="Fujiyama A."/>
            <person name="Inagaki F."/>
            <person name="Takami H."/>
        </authorList>
    </citation>
    <scope>NUCLEOTIDE SEQUENCE</scope>
    <source>
        <strain evidence="1">Expedition CK06-06</strain>
    </source>
</reference>
<sequence length="173" mass="20329">MLTITDYIEIFAEYLNLAPVKVFIRRNYDQIEPFEEFENPNLSDKIPTWWRAYNDLKHDFYSNINQGTLDNALASLSALFVLNCQSSWKLRLQENINYLVLNRVITSPNFIHIGHLLKYIKEDPNLEKYSLIAQTDLFEYWLSHHPETIELTVMDRLAVGDSLRIPTKRPPGL</sequence>
<dbReference type="EMBL" id="BARU01001938">
    <property type="protein sequence ID" value="GAH22375.1"/>
    <property type="molecule type" value="Genomic_DNA"/>
</dbReference>
<proteinExistence type="predicted"/>
<dbReference type="AlphaFoldDB" id="X1EPV9"/>
<name>X1EPV9_9ZZZZ</name>
<organism evidence="1">
    <name type="scientific">marine sediment metagenome</name>
    <dbReference type="NCBI Taxonomy" id="412755"/>
    <lineage>
        <taxon>unclassified sequences</taxon>
        <taxon>metagenomes</taxon>
        <taxon>ecological metagenomes</taxon>
    </lineage>
</organism>
<comment type="caution">
    <text evidence="1">The sequence shown here is derived from an EMBL/GenBank/DDBJ whole genome shotgun (WGS) entry which is preliminary data.</text>
</comment>